<gene>
    <name evidence="1" type="ORF">B1B_16096</name>
</gene>
<accession>T1A9K1</accession>
<sequence>AAERIATLQHGPVAVAAEDVVRRLRVTGLIHPTRIVGDSEVKDASVRGPHQATREGDTMVVRGMPLAEDGGWFSFHWPERLPFPGGGGENPLRPILIRMNPSLELDVEMAAGLLTVQGVAGPIKADIQAGSAKVEGFSDSLDLSVKWGTVTASGVLRQGSSRIRCEAARSRSIVERGSERRRWWREAR</sequence>
<comment type="caution">
    <text evidence="1">The sequence shown here is derived from an EMBL/GenBank/DDBJ whole genome shotgun (WGS) entry which is preliminary data.</text>
</comment>
<proteinExistence type="predicted"/>
<dbReference type="EMBL" id="AUZY01010700">
    <property type="protein sequence ID" value="EQD37574.1"/>
    <property type="molecule type" value="Genomic_DNA"/>
</dbReference>
<evidence type="ECO:0000313" key="1">
    <source>
        <dbReference type="EMBL" id="EQD37574.1"/>
    </source>
</evidence>
<reference evidence="1" key="1">
    <citation type="submission" date="2013-08" db="EMBL/GenBank/DDBJ databases">
        <authorList>
            <person name="Mendez C."/>
            <person name="Richter M."/>
            <person name="Ferrer M."/>
            <person name="Sanchez J."/>
        </authorList>
    </citation>
    <scope>NUCLEOTIDE SEQUENCE</scope>
</reference>
<reference evidence="1" key="2">
    <citation type="journal article" date="2014" name="ISME J.">
        <title>Microbial stratification in low pH oxic and suboxic macroscopic growths along an acid mine drainage.</title>
        <authorList>
            <person name="Mendez-Garcia C."/>
            <person name="Mesa V."/>
            <person name="Sprenger R.R."/>
            <person name="Richter M."/>
            <person name="Diez M.S."/>
            <person name="Solano J."/>
            <person name="Bargiela R."/>
            <person name="Golyshina O.V."/>
            <person name="Manteca A."/>
            <person name="Ramos J.L."/>
            <person name="Gallego J.R."/>
            <person name="Llorente I."/>
            <person name="Martins Dos Santos V.A."/>
            <person name="Jensen O.N."/>
            <person name="Pelaez A.I."/>
            <person name="Sanchez J."/>
            <person name="Ferrer M."/>
        </authorList>
    </citation>
    <scope>NUCLEOTIDE SEQUENCE</scope>
</reference>
<dbReference type="AlphaFoldDB" id="T1A9K1"/>
<feature type="non-terminal residue" evidence="1">
    <location>
        <position position="1"/>
    </location>
</feature>
<name>T1A9K1_9ZZZZ</name>
<organism evidence="1">
    <name type="scientific">mine drainage metagenome</name>
    <dbReference type="NCBI Taxonomy" id="410659"/>
    <lineage>
        <taxon>unclassified sequences</taxon>
        <taxon>metagenomes</taxon>
        <taxon>ecological metagenomes</taxon>
    </lineage>
</organism>
<protein>
    <submittedName>
        <fullName evidence="1">Uncharacterized protein</fullName>
    </submittedName>
</protein>
<feature type="non-terminal residue" evidence="1">
    <location>
        <position position="188"/>
    </location>
</feature>